<protein>
    <recommendedName>
        <fullName evidence="1">DUF5983 domain-containing protein</fullName>
    </recommendedName>
</protein>
<evidence type="ECO:0000313" key="2">
    <source>
        <dbReference type="EMBL" id="GGG86607.1"/>
    </source>
</evidence>
<dbReference type="EMBL" id="BMGT01000004">
    <property type="protein sequence ID" value="GGG86607.1"/>
    <property type="molecule type" value="Genomic_DNA"/>
</dbReference>
<name>A0A917M9R8_9BACT</name>
<reference evidence="2" key="1">
    <citation type="journal article" date="2014" name="Int. J. Syst. Evol. Microbiol.">
        <title>Complete genome sequence of Corynebacterium casei LMG S-19264T (=DSM 44701T), isolated from a smear-ripened cheese.</title>
        <authorList>
            <consortium name="US DOE Joint Genome Institute (JGI-PGF)"/>
            <person name="Walter F."/>
            <person name="Albersmeier A."/>
            <person name="Kalinowski J."/>
            <person name="Ruckert C."/>
        </authorList>
    </citation>
    <scope>NUCLEOTIDE SEQUENCE</scope>
    <source>
        <strain evidence="2">CGMCC 1.12997</strain>
    </source>
</reference>
<dbReference type="InterPro" id="IPR046025">
    <property type="entry name" value="DUF5983"/>
</dbReference>
<keyword evidence="3" id="KW-1185">Reference proteome</keyword>
<gene>
    <name evidence="2" type="ORF">GCM10011585_33210</name>
</gene>
<comment type="caution">
    <text evidence="2">The sequence shown here is derived from an EMBL/GenBank/DDBJ whole genome shotgun (WGS) entry which is preliminary data.</text>
</comment>
<evidence type="ECO:0000313" key="3">
    <source>
        <dbReference type="Proteomes" id="UP000647241"/>
    </source>
</evidence>
<dbReference type="Pfam" id="PF19419">
    <property type="entry name" value="DUF5983"/>
    <property type="match status" value="1"/>
</dbReference>
<feature type="domain" description="DUF5983" evidence="1">
    <location>
        <begin position="8"/>
        <end position="100"/>
    </location>
</feature>
<dbReference type="AlphaFoldDB" id="A0A917M9R8"/>
<reference evidence="2" key="2">
    <citation type="submission" date="2020-09" db="EMBL/GenBank/DDBJ databases">
        <authorList>
            <person name="Sun Q."/>
            <person name="Zhou Y."/>
        </authorList>
    </citation>
    <scope>NUCLEOTIDE SEQUENCE</scope>
    <source>
        <strain evidence="2">CGMCC 1.12997</strain>
    </source>
</reference>
<dbReference type="RefSeq" id="WP_188555364.1">
    <property type="nucleotide sequence ID" value="NZ_BMGT01000004.1"/>
</dbReference>
<dbReference type="Proteomes" id="UP000647241">
    <property type="component" value="Unassembled WGS sequence"/>
</dbReference>
<proteinExistence type="predicted"/>
<organism evidence="2 3">
    <name type="scientific">Edaphobacter dinghuensis</name>
    <dbReference type="NCBI Taxonomy" id="1560005"/>
    <lineage>
        <taxon>Bacteria</taxon>
        <taxon>Pseudomonadati</taxon>
        <taxon>Acidobacteriota</taxon>
        <taxon>Terriglobia</taxon>
        <taxon>Terriglobales</taxon>
        <taxon>Acidobacteriaceae</taxon>
        <taxon>Edaphobacter</taxon>
    </lineage>
</organism>
<sequence>MEFKTYRYIDVSTGFLPQSDHDLLLMHNAPQHLATHDEFYGAFFYTLLDIDAGTIETFTQEARDFGLSDRFIEIIVEASRQGMQMVRFDCDGDMIEGLELITNDEMDS</sequence>
<evidence type="ECO:0000259" key="1">
    <source>
        <dbReference type="Pfam" id="PF19419"/>
    </source>
</evidence>
<accession>A0A917M9R8</accession>